<organism evidence="1 2">
    <name type="scientific">Boeremia exigua</name>
    <dbReference type="NCBI Taxonomy" id="749465"/>
    <lineage>
        <taxon>Eukaryota</taxon>
        <taxon>Fungi</taxon>
        <taxon>Dikarya</taxon>
        <taxon>Ascomycota</taxon>
        <taxon>Pezizomycotina</taxon>
        <taxon>Dothideomycetes</taxon>
        <taxon>Pleosporomycetidae</taxon>
        <taxon>Pleosporales</taxon>
        <taxon>Pleosporineae</taxon>
        <taxon>Didymellaceae</taxon>
        <taxon>Boeremia</taxon>
    </lineage>
</organism>
<proteinExistence type="predicted"/>
<evidence type="ECO:0000313" key="1">
    <source>
        <dbReference type="EMBL" id="KAJ8108976.1"/>
    </source>
</evidence>
<evidence type="ECO:0000313" key="2">
    <source>
        <dbReference type="Proteomes" id="UP001153331"/>
    </source>
</evidence>
<protein>
    <submittedName>
        <fullName evidence="1">Uncharacterized protein</fullName>
    </submittedName>
</protein>
<keyword evidence="2" id="KW-1185">Reference proteome</keyword>
<name>A0ACC2I2J3_9PLEO</name>
<dbReference type="Proteomes" id="UP001153331">
    <property type="component" value="Unassembled WGS sequence"/>
</dbReference>
<reference evidence="1" key="1">
    <citation type="submission" date="2022-11" db="EMBL/GenBank/DDBJ databases">
        <title>Genome Sequence of Boeremia exigua.</title>
        <authorList>
            <person name="Buettner E."/>
        </authorList>
    </citation>
    <scope>NUCLEOTIDE SEQUENCE</scope>
    <source>
        <strain evidence="1">CU02</strain>
    </source>
</reference>
<gene>
    <name evidence="1" type="ORF">OPT61_g7793</name>
</gene>
<accession>A0ACC2I2J3</accession>
<dbReference type="EMBL" id="JAPHNI010000672">
    <property type="protein sequence ID" value="KAJ8108976.1"/>
    <property type="molecule type" value="Genomic_DNA"/>
</dbReference>
<sequence>MLRKRSIVVCLICSVHCWLCEDHGRLRCDAAAELLRAAPPGTWGKGLPTLVQWHRISKLHLHASNLMFVRPLLSCVRLRTTCISSKASLRNPRLGVAFPYSTSSRVTAMAAFSHLVRFEAEDGKTYYGDFAKEVPTREIQGKEVDVLDGDIKNGFSRTGSKAKVSKLLCPLPTTNIILCVGLNYRHHAEEANLTIPSNPAIFMKPSDALAGPLDDISIHKDCQSQLDYEGELTIIVGKDCKNATKDNWQDYVLGYTVGNDVSARNFQLPVTASGGQFGYAKSFDKFAPIGPCIASKEAVGDPQKLKYWTKVNGEKRQETGTDDMIFTIGEIIQHLSRGTTLRAGTAILTGTPSGVGLFMEPKGFVGDGDEVEIYVEGIGSIINKMKFEIRPRQHRASLTQSQLVVDISISHWSKRRGTGLPADRSTYLPHRHTRFDIIAKVLPATSITKMTLATVANKDNVLDTEAQDRDRSTAALRWEELKAAKSEEEEIARYKRLQTVPRTRSEIEHDEDLHNLRLKMMRQRRATREAEAKLAQQSEAAEELGSRLHASKGEAIALPEDYKISGYETALSPTPTECPLLRQTDTQHFKHVFRKSQSPPKAQWRNTQTQRNRLNANQDRIETEFILANEFIDHINTMLDFIEGWPEHQFRDIAQAFKNDSDNRGRIVKFIDLGVRQWGVQILNPLRSEISKPHHLKGAYTFHGLPAAHREQNFDMKCSRKTSFENTATHSSESQQEHNYNRVPTKMTEQGSLAKPSLGVLPRVPGSSPRPITPYMHGKEEPNRVPNPSNVVSSLMLETPKSPRPTNRVLPDQGFATQQIQGLKNHIEQIETSMAKIEHDLQKTQASHLSGREAVRKWLQTANAAAQPSASDGHKCVVDSGQFGPLGGELVHHEKIPVGSDSIRSEELYLPSRFDKSNIKSRSMHDNDGQMSRDDYPTAKVPSGPQSESEKSGSRCPNETGRSSDDSTILSPKPIQRAERIESAIMERSQKLAATKIPDTGAMTYLATKQDTLTTITGVDGTTGGQVDRAKFAALPEEYSAADRNSQNSQNPEDDRTGEQPRALPQDKKPLLPSPEPTVSPSTTLLASSFVPTSARYDEMLDDIPVWEPDEDDKGVDEDSPMLDANEDSTQHMTDNEPQSLQQDETRAYQRHIKTMLRKTNAESAQRARSPTSAPAEHSTDQSSERRGLRLIALLSSIPQSDARPMFRDEDRRQVIEKEIGVIEKDTGCDKKLLEDLFKAA</sequence>
<comment type="caution">
    <text evidence="1">The sequence shown here is derived from an EMBL/GenBank/DDBJ whole genome shotgun (WGS) entry which is preliminary data.</text>
</comment>